<evidence type="ECO:0000313" key="2">
    <source>
        <dbReference type="EMBL" id="EXF79370.1"/>
    </source>
</evidence>
<feature type="region of interest" description="Disordered" evidence="1">
    <location>
        <begin position="54"/>
        <end position="84"/>
    </location>
</feature>
<protein>
    <submittedName>
        <fullName evidence="2">Uncharacterized protein</fullName>
    </submittedName>
</protein>
<organism evidence="2 3">
    <name type="scientific">Colletotrichum fioriniae PJ7</name>
    <dbReference type="NCBI Taxonomy" id="1445577"/>
    <lineage>
        <taxon>Eukaryota</taxon>
        <taxon>Fungi</taxon>
        <taxon>Dikarya</taxon>
        <taxon>Ascomycota</taxon>
        <taxon>Pezizomycotina</taxon>
        <taxon>Sordariomycetes</taxon>
        <taxon>Hypocreomycetidae</taxon>
        <taxon>Glomerellales</taxon>
        <taxon>Glomerellaceae</taxon>
        <taxon>Colletotrichum</taxon>
        <taxon>Colletotrichum acutatum species complex</taxon>
    </lineage>
</organism>
<dbReference type="AlphaFoldDB" id="A0A010QRT5"/>
<dbReference type="HOGENOM" id="CLU_2120888_0_0_1"/>
<evidence type="ECO:0000256" key="1">
    <source>
        <dbReference type="SAM" id="MobiDB-lite"/>
    </source>
</evidence>
<name>A0A010QRT5_9PEZI</name>
<accession>A0A010QRT5</accession>
<keyword evidence="3" id="KW-1185">Reference proteome</keyword>
<dbReference type="Proteomes" id="UP000020467">
    <property type="component" value="Unassembled WGS sequence"/>
</dbReference>
<reference evidence="2 3" key="1">
    <citation type="submission" date="2014-02" db="EMBL/GenBank/DDBJ databases">
        <title>The genome sequence of Colletotrichum fioriniae PJ7.</title>
        <authorList>
            <person name="Baroncelli R."/>
            <person name="Thon M.R."/>
        </authorList>
    </citation>
    <scope>NUCLEOTIDE SEQUENCE [LARGE SCALE GENOMIC DNA]</scope>
    <source>
        <strain evidence="2 3">PJ7</strain>
    </source>
</reference>
<sequence>MISLLPPHASPPGIRLGSRTNEIQLAMHDAYSEIVDHSAGGNITKIVQNHMLMPSIPDNRRTRPRNTEGTSKDPWAARPGRHRLDAGEEVTRHLSMANGAMADGENSGVTNNCF</sequence>
<proteinExistence type="predicted"/>
<evidence type="ECO:0000313" key="3">
    <source>
        <dbReference type="Proteomes" id="UP000020467"/>
    </source>
</evidence>
<dbReference type="KEGG" id="cfj:CFIO01_02105"/>
<comment type="caution">
    <text evidence="2">The sequence shown here is derived from an EMBL/GenBank/DDBJ whole genome shotgun (WGS) entry which is preliminary data.</text>
</comment>
<dbReference type="EMBL" id="JARH01000559">
    <property type="protein sequence ID" value="EXF79370.1"/>
    <property type="molecule type" value="Genomic_DNA"/>
</dbReference>
<gene>
    <name evidence="2" type="ORF">CFIO01_02105</name>
</gene>